<dbReference type="Gramene" id="rna18678">
    <property type="protein sequence ID" value="RHN70126.1"/>
    <property type="gene ID" value="gene18678"/>
</dbReference>
<protein>
    <submittedName>
        <fullName evidence="1">Uncharacterized protein</fullName>
    </submittedName>
</protein>
<comment type="caution">
    <text evidence="1">The sequence shown here is derived from an EMBL/GenBank/DDBJ whole genome shotgun (WGS) entry which is preliminary data.</text>
</comment>
<organism evidence="1 2">
    <name type="scientific">Medicago truncatula</name>
    <name type="common">Barrel medic</name>
    <name type="synonym">Medicago tribuloides</name>
    <dbReference type="NCBI Taxonomy" id="3880"/>
    <lineage>
        <taxon>Eukaryota</taxon>
        <taxon>Viridiplantae</taxon>
        <taxon>Streptophyta</taxon>
        <taxon>Embryophyta</taxon>
        <taxon>Tracheophyta</taxon>
        <taxon>Spermatophyta</taxon>
        <taxon>Magnoliopsida</taxon>
        <taxon>eudicotyledons</taxon>
        <taxon>Gunneridae</taxon>
        <taxon>Pentapetalae</taxon>
        <taxon>rosids</taxon>
        <taxon>fabids</taxon>
        <taxon>Fabales</taxon>
        <taxon>Fabaceae</taxon>
        <taxon>Papilionoideae</taxon>
        <taxon>50 kb inversion clade</taxon>
        <taxon>NPAAA clade</taxon>
        <taxon>Hologalegina</taxon>
        <taxon>IRL clade</taxon>
        <taxon>Trifolieae</taxon>
        <taxon>Medicago</taxon>
    </lineage>
</organism>
<sequence length="46" mass="5453">MKHCEFMLILRGKLQSLYSIDPQPQQWISKTCTLIKQRVRVVGLHQ</sequence>
<accession>A0A396IWQ2</accession>
<proteinExistence type="predicted"/>
<reference evidence="2" key="1">
    <citation type="journal article" date="2018" name="Nat. Plants">
        <title>Whole-genome landscape of Medicago truncatula symbiotic genes.</title>
        <authorList>
            <person name="Pecrix Y."/>
            <person name="Staton S.E."/>
            <person name="Sallet E."/>
            <person name="Lelandais-Briere C."/>
            <person name="Moreau S."/>
            <person name="Carrere S."/>
            <person name="Blein T."/>
            <person name="Jardinaud M.F."/>
            <person name="Latrasse D."/>
            <person name="Zouine M."/>
            <person name="Zahm M."/>
            <person name="Kreplak J."/>
            <person name="Mayjonade B."/>
            <person name="Satge C."/>
            <person name="Perez M."/>
            <person name="Cauet S."/>
            <person name="Marande W."/>
            <person name="Chantry-Darmon C."/>
            <person name="Lopez-Roques C."/>
            <person name="Bouchez O."/>
            <person name="Berard A."/>
            <person name="Debelle F."/>
            <person name="Munos S."/>
            <person name="Bendahmane A."/>
            <person name="Berges H."/>
            <person name="Niebel A."/>
            <person name="Buitink J."/>
            <person name="Frugier F."/>
            <person name="Benhamed M."/>
            <person name="Crespi M."/>
            <person name="Gouzy J."/>
            <person name="Gamas P."/>
        </authorList>
    </citation>
    <scope>NUCLEOTIDE SEQUENCE [LARGE SCALE GENOMIC DNA]</scope>
    <source>
        <strain evidence="2">cv. Jemalong A17</strain>
    </source>
</reference>
<evidence type="ECO:0000313" key="2">
    <source>
        <dbReference type="Proteomes" id="UP000265566"/>
    </source>
</evidence>
<dbReference type="Proteomes" id="UP000265566">
    <property type="component" value="Chromosome 3"/>
</dbReference>
<name>A0A396IWQ2_MEDTR</name>
<dbReference type="EMBL" id="PSQE01000003">
    <property type="protein sequence ID" value="RHN70126.1"/>
    <property type="molecule type" value="Genomic_DNA"/>
</dbReference>
<dbReference type="AlphaFoldDB" id="A0A396IWQ2"/>
<evidence type="ECO:0000313" key="1">
    <source>
        <dbReference type="EMBL" id="RHN70126.1"/>
    </source>
</evidence>
<gene>
    <name evidence="1" type="ORF">MtrunA17_Chr3g0132231</name>
</gene>